<feature type="transmembrane region" description="Helical" evidence="8">
    <location>
        <begin position="263"/>
        <end position="281"/>
    </location>
</feature>
<feature type="transmembrane region" description="Helical" evidence="8">
    <location>
        <begin position="40"/>
        <end position="61"/>
    </location>
</feature>
<keyword evidence="4 8" id="KW-1133">Transmembrane helix</keyword>
<comment type="subcellular location">
    <subcellularLocation>
        <location evidence="1 8">Cell membrane</location>
        <topology evidence="1 8">Multi-pass membrane protein</topology>
    </subcellularLocation>
</comment>
<evidence type="ECO:0000256" key="5">
    <source>
        <dbReference type="ARBA" id="ARBA00023136"/>
    </source>
</evidence>
<dbReference type="PANTHER" id="PTHR21143:SF104">
    <property type="entry name" value="GUSTATORY RECEPTOR 8A-RELATED"/>
    <property type="match status" value="1"/>
</dbReference>
<evidence type="ECO:0000256" key="1">
    <source>
        <dbReference type="ARBA" id="ARBA00004651"/>
    </source>
</evidence>
<keyword evidence="2 8" id="KW-1003">Cell membrane</keyword>
<dbReference type="GO" id="GO:0007165">
    <property type="term" value="P:signal transduction"/>
    <property type="evidence" value="ECO:0007669"/>
    <property type="project" value="UniProtKB-KW"/>
</dbReference>
<evidence type="ECO:0000256" key="3">
    <source>
        <dbReference type="ARBA" id="ARBA00022692"/>
    </source>
</evidence>
<keyword evidence="10" id="KW-1185">Reference proteome</keyword>
<comment type="similarity">
    <text evidence="8">Belongs to the insect chemoreceptor superfamily. Gustatory receptor (GR) family.</text>
</comment>
<sequence>MHKNEKNIYHSNRTLFLFTKVFGAAPYQINKESLKIEMKVINHIFFVLSISAWVVVGIYRTNVYLQVYEEAKETNSLASDQLWEITLTIQAIMLPFLVAFNVSKRQHIENLMISLKSFDDCLKSLKWRFQIFHGRNYWIPSILIIPNLIYLISFEIGPHIYYHKDSEERSWFVLICDMISYLTSMELWLIFYLQFVVSVWCINTRFDALLKNFRFILRYDFCVKEFLNLGSTYNKDTLNKISLLYDILADIVEEVNSIFTKQLIPIFLIALLMETGTIHLIIELTRGDVEEPIKWILINSFYWFVFLIAPSLVSIYVADGSSNKRSELSNLVENVSNSCDDEDIFQEILSLKVKISNRPVIFTCGLFDINGELALSIFGTIASYLIIIIQFEQPAVA</sequence>
<evidence type="ECO:0000256" key="2">
    <source>
        <dbReference type="ARBA" id="ARBA00022475"/>
    </source>
</evidence>
<feature type="transmembrane region" description="Helical" evidence="8">
    <location>
        <begin position="81"/>
        <end position="102"/>
    </location>
</feature>
<dbReference type="GO" id="GO:0030424">
    <property type="term" value="C:axon"/>
    <property type="evidence" value="ECO:0007669"/>
    <property type="project" value="TreeGrafter"/>
</dbReference>
<dbReference type="GO" id="GO:0008049">
    <property type="term" value="P:male courtship behavior"/>
    <property type="evidence" value="ECO:0007669"/>
    <property type="project" value="TreeGrafter"/>
</dbReference>
<dbReference type="EMBL" id="CVRI01000065">
    <property type="protein sequence ID" value="CRL05754.1"/>
    <property type="molecule type" value="Genomic_DNA"/>
</dbReference>
<reference evidence="9 10" key="1">
    <citation type="submission" date="2015-04" db="EMBL/GenBank/DDBJ databases">
        <authorList>
            <person name="Syromyatnikov M.Y."/>
            <person name="Popov V.N."/>
        </authorList>
    </citation>
    <scope>NUCLEOTIDE SEQUENCE [LARGE SCALE GENOMIC DNA]</scope>
</reference>
<dbReference type="InterPro" id="IPR013604">
    <property type="entry name" value="7TM_chemorcpt"/>
</dbReference>
<keyword evidence="7 8" id="KW-0807">Transducer</keyword>
<proteinExistence type="inferred from homology"/>
<dbReference type="OrthoDB" id="7763494at2759"/>
<dbReference type="GO" id="GO:0030425">
    <property type="term" value="C:dendrite"/>
    <property type="evidence" value="ECO:0007669"/>
    <property type="project" value="TreeGrafter"/>
</dbReference>
<feature type="transmembrane region" description="Helical" evidence="8">
    <location>
        <begin position="137"/>
        <end position="161"/>
    </location>
</feature>
<dbReference type="GO" id="GO:0043025">
    <property type="term" value="C:neuronal cell body"/>
    <property type="evidence" value="ECO:0007669"/>
    <property type="project" value="TreeGrafter"/>
</dbReference>
<feature type="transmembrane region" description="Helical" evidence="8">
    <location>
        <begin position="181"/>
        <end position="202"/>
    </location>
</feature>
<dbReference type="PANTHER" id="PTHR21143">
    <property type="entry name" value="INVERTEBRATE GUSTATORY RECEPTOR"/>
    <property type="match status" value="1"/>
</dbReference>
<evidence type="ECO:0000313" key="9">
    <source>
        <dbReference type="EMBL" id="CRL05754.1"/>
    </source>
</evidence>
<evidence type="ECO:0000256" key="7">
    <source>
        <dbReference type="ARBA" id="ARBA00023224"/>
    </source>
</evidence>
<dbReference type="GO" id="GO:0050909">
    <property type="term" value="P:sensory perception of taste"/>
    <property type="evidence" value="ECO:0007669"/>
    <property type="project" value="InterPro"/>
</dbReference>
<keyword evidence="6 8" id="KW-0675">Receptor</keyword>
<feature type="transmembrane region" description="Helical" evidence="8">
    <location>
        <begin position="373"/>
        <end position="391"/>
    </location>
</feature>
<accession>A0A1J1J1E3</accession>
<dbReference type="Proteomes" id="UP000183832">
    <property type="component" value="Unassembled WGS sequence"/>
</dbReference>
<evidence type="ECO:0000256" key="6">
    <source>
        <dbReference type="ARBA" id="ARBA00023170"/>
    </source>
</evidence>
<dbReference type="GO" id="GO:0007635">
    <property type="term" value="P:chemosensory behavior"/>
    <property type="evidence" value="ECO:0007669"/>
    <property type="project" value="TreeGrafter"/>
</dbReference>
<organism evidence="9 10">
    <name type="scientific">Clunio marinus</name>
    <dbReference type="NCBI Taxonomy" id="568069"/>
    <lineage>
        <taxon>Eukaryota</taxon>
        <taxon>Metazoa</taxon>
        <taxon>Ecdysozoa</taxon>
        <taxon>Arthropoda</taxon>
        <taxon>Hexapoda</taxon>
        <taxon>Insecta</taxon>
        <taxon>Pterygota</taxon>
        <taxon>Neoptera</taxon>
        <taxon>Endopterygota</taxon>
        <taxon>Diptera</taxon>
        <taxon>Nematocera</taxon>
        <taxon>Chironomoidea</taxon>
        <taxon>Chironomidae</taxon>
        <taxon>Clunio</taxon>
    </lineage>
</organism>
<evidence type="ECO:0000256" key="4">
    <source>
        <dbReference type="ARBA" id="ARBA00022989"/>
    </source>
</evidence>
<protein>
    <recommendedName>
        <fullName evidence="8">Gustatory receptor</fullName>
    </recommendedName>
</protein>
<evidence type="ECO:0000313" key="10">
    <source>
        <dbReference type="Proteomes" id="UP000183832"/>
    </source>
</evidence>
<dbReference type="Pfam" id="PF08395">
    <property type="entry name" value="7tm_7"/>
    <property type="match status" value="1"/>
</dbReference>
<comment type="function">
    <text evidence="8">Gustatory receptor which mediates acceptance or avoidance behavior, depending on its substrates.</text>
</comment>
<evidence type="ECO:0000256" key="8">
    <source>
        <dbReference type="RuleBase" id="RU363108"/>
    </source>
</evidence>
<keyword evidence="3 8" id="KW-0812">Transmembrane</keyword>
<keyword evidence="5 8" id="KW-0472">Membrane</keyword>
<dbReference type="GO" id="GO:0005886">
    <property type="term" value="C:plasma membrane"/>
    <property type="evidence" value="ECO:0007669"/>
    <property type="project" value="UniProtKB-SubCell"/>
</dbReference>
<name>A0A1J1J1E3_9DIPT</name>
<gene>
    <name evidence="9" type="primary">similar to AAEL007935-PG</name>
    <name evidence="9" type="ORF">CLUMA_CG018783</name>
</gene>
<feature type="transmembrane region" description="Helical" evidence="8">
    <location>
        <begin position="301"/>
        <end position="318"/>
    </location>
</feature>
<dbReference type="AlphaFoldDB" id="A0A1J1J1E3"/>